<dbReference type="InterPro" id="IPR037522">
    <property type="entry name" value="HD_GYP_dom"/>
</dbReference>
<dbReference type="AlphaFoldDB" id="A0A3E0U7A9"/>
<dbReference type="SUPFAM" id="SSF109604">
    <property type="entry name" value="HD-domain/PDEase-like"/>
    <property type="match status" value="1"/>
</dbReference>
<accession>A0A3E0U7A9</accession>
<proteinExistence type="predicted"/>
<dbReference type="EMBL" id="QUOT01000001">
    <property type="protein sequence ID" value="REL32025.1"/>
    <property type="molecule type" value="Genomic_DNA"/>
</dbReference>
<sequence length="414" mass="46331">MPSDQLANDNSSKFNEIDINQLRPGMYVKSISFQDKGFILKSEGYVLSASKVMQLKAAGIKKLIIDPAKQKAAEQIDKVMPNITSSPLTKLNKVGNHKSVSLEDELKNAKSLYGNAKDIQKKILGTVQADRSLDAEEVRETTDAMVDSIFRNQDALACLSRLHSKSDYLSEHALNCSILMAIFAKHLKLDREIIEQLTLGAFLHDVGKVFIPNDILDKPGALNDKEQKLVQTHVALGAKILEDTPHISHIAMTCIREHHERLDGSGYPRQLKDDDISKYGKMMAIVDSYGAMISDRCYQKAVHPTAAFKTLTQESSTAYDEELVEKFIQCLGVYPVGTLVQLNSGKIGLISEINQTKPTHPIVKVFYNARLNQTIPIEDIDLSKSKYRDQIDKCIRPEEFNLNLMSFFKTAFEA</sequence>
<dbReference type="Pfam" id="PF11871">
    <property type="entry name" value="DUF3391"/>
    <property type="match status" value="1"/>
</dbReference>
<dbReference type="PANTHER" id="PTHR43155:SF2">
    <property type="entry name" value="CYCLIC DI-GMP PHOSPHODIESTERASE PA4108"/>
    <property type="match status" value="1"/>
</dbReference>
<protein>
    <submittedName>
        <fullName evidence="2">HD-GYP domain-containing protein</fullName>
    </submittedName>
</protein>
<dbReference type="CDD" id="cd00077">
    <property type="entry name" value="HDc"/>
    <property type="match status" value="1"/>
</dbReference>
<evidence type="ECO:0000259" key="1">
    <source>
        <dbReference type="PROSITE" id="PS51832"/>
    </source>
</evidence>
<dbReference type="Pfam" id="PF13487">
    <property type="entry name" value="HD_5"/>
    <property type="match status" value="1"/>
</dbReference>
<gene>
    <name evidence="2" type="ORF">DXX94_15605</name>
</gene>
<dbReference type="Proteomes" id="UP000256899">
    <property type="component" value="Unassembled WGS sequence"/>
</dbReference>
<keyword evidence="3" id="KW-1185">Reference proteome</keyword>
<evidence type="ECO:0000313" key="3">
    <source>
        <dbReference type="Proteomes" id="UP000256899"/>
    </source>
</evidence>
<dbReference type="InterPro" id="IPR021812">
    <property type="entry name" value="DUF3391"/>
</dbReference>
<feature type="domain" description="HD-GYP" evidence="1">
    <location>
        <begin position="147"/>
        <end position="343"/>
    </location>
</feature>
<dbReference type="Gene3D" id="1.10.3210.10">
    <property type="entry name" value="Hypothetical protein af1432"/>
    <property type="match status" value="1"/>
</dbReference>
<dbReference type="RefSeq" id="WP_116017314.1">
    <property type="nucleotide sequence ID" value="NZ_QUOT01000001.1"/>
</dbReference>
<dbReference type="PANTHER" id="PTHR43155">
    <property type="entry name" value="CYCLIC DI-GMP PHOSPHODIESTERASE PA4108-RELATED"/>
    <property type="match status" value="1"/>
</dbReference>
<organism evidence="2 3">
    <name type="scientific">Thalassotalea euphylliae</name>
    <dbReference type="NCBI Taxonomy" id="1655234"/>
    <lineage>
        <taxon>Bacteria</taxon>
        <taxon>Pseudomonadati</taxon>
        <taxon>Pseudomonadota</taxon>
        <taxon>Gammaproteobacteria</taxon>
        <taxon>Alteromonadales</taxon>
        <taxon>Colwelliaceae</taxon>
        <taxon>Thalassotalea</taxon>
    </lineage>
</organism>
<dbReference type="GO" id="GO:0008081">
    <property type="term" value="F:phosphoric diester hydrolase activity"/>
    <property type="evidence" value="ECO:0007669"/>
    <property type="project" value="UniProtKB-ARBA"/>
</dbReference>
<reference evidence="3" key="1">
    <citation type="submission" date="2018-08" db="EMBL/GenBank/DDBJ databases">
        <title>Thalassotalea euphylliae genome.</title>
        <authorList>
            <person name="Summers S."/>
            <person name="Rice S.A."/>
            <person name="Freckelton M.L."/>
            <person name="Nedved B.T."/>
            <person name="Hadfield M.G."/>
        </authorList>
    </citation>
    <scope>NUCLEOTIDE SEQUENCE [LARGE SCALE GENOMIC DNA]</scope>
    <source>
        <strain evidence="3">H3</strain>
    </source>
</reference>
<dbReference type="PROSITE" id="PS51832">
    <property type="entry name" value="HD_GYP"/>
    <property type="match status" value="1"/>
</dbReference>
<comment type="caution">
    <text evidence="2">The sequence shown here is derived from an EMBL/GenBank/DDBJ whole genome shotgun (WGS) entry which is preliminary data.</text>
</comment>
<dbReference type="InterPro" id="IPR003607">
    <property type="entry name" value="HD/PDEase_dom"/>
</dbReference>
<evidence type="ECO:0000313" key="2">
    <source>
        <dbReference type="EMBL" id="REL32025.1"/>
    </source>
</evidence>
<dbReference type="SMART" id="SM00471">
    <property type="entry name" value="HDc"/>
    <property type="match status" value="1"/>
</dbReference>
<name>A0A3E0U7A9_9GAMM</name>